<feature type="compositionally biased region" description="Low complexity" evidence="12">
    <location>
        <begin position="256"/>
        <end position="268"/>
    </location>
</feature>
<dbReference type="PANTHER" id="PTHR23058">
    <property type="entry name" value="PEROXISOMAL MEMBRANE PROTEIN PEX14"/>
    <property type="match status" value="1"/>
</dbReference>
<dbReference type="PANTHER" id="PTHR23058:SF0">
    <property type="entry name" value="PEROXISOMAL MEMBRANE PROTEIN PEX14"/>
    <property type="match status" value="1"/>
</dbReference>
<dbReference type="GO" id="GO:0005778">
    <property type="term" value="C:peroxisomal membrane"/>
    <property type="evidence" value="ECO:0007669"/>
    <property type="project" value="UniProtKB-SubCell"/>
</dbReference>
<dbReference type="Gene3D" id="1.10.10.10">
    <property type="entry name" value="Winged helix-like DNA-binding domain superfamily/Winged helix DNA-binding domain"/>
    <property type="match status" value="1"/>
</dbReference>
<feature type="domain" description="Peroxisome membrane anchor protein Pex14p N-terminal" evidence="13">
    <location>
        <begin position="7"/>
        <end position="50"/>
    </location>
</feature>
<dbReference type="EMBL" id="VDMD01000004">
    <property type="protein sequence ID" value="TRM66148.1"/>
    <property type="molecule type" value="Genomic_DNA"/>
</dbReference>
<evidence type="ECO:0000256" key="12">
    <source>
        <dbReference type="SAM" id="MobiDB-lite"/>
    </source>
</evidence>
<keyword evidence="4" id="KW-0811">Translocation</keyword>
<keyword evidence="2 10" id="KW-0813">Transport</keyword>
<evidence type="ECO:0000313" key="15">
    <source>
        <dbReference type="Proteomes" id="UP000320762"/>
    </source>
</evidence>
<comment type="function">
    <text evidence="10">Component of the PEX13-PEX14 docking complex, a translocon channel that specifically mediates the import of peroxisomal cargo proteins bound to PEX5 receptor. The PEX13-PEX14 docking complex forms a large import pore which can be opened to a diameter of about 9 nm. Mechanistically, PEX5 receptor along with cargo proteins associates with the PEX14 subunit of the PEX13-PEX14 docking complex in the cytosol, leading to the insertion of the receptor into the organelle membrane with the concomitant translocation of the cargo into the peroxisome matrix.</text>
</comment>
<dbReference type="Pfam" id="PF04695">
    <property type="entry name" value="Pex14_N"/>
    <property type="match status" value="1"/>
</dbReference>
<dbReference type="GO" id="GO:1990429">
    <property type="term" value="C:peroxisomal importomer complex"/>
    <property type="evidence" value="ECO:0007669"/>
    <property type="project" value="TreeGrafter"/>
</dbReference>
<evidence type="ECO:0000256" key="2">
    <source>
        <dbReference type="ARBA" id="ARBA00022448"/>
    </source>
</evidence>
<comment type="subcellular location">
    <subcellularLocation>
        <location evidence="9 10">Peroxisome membrane</location>
    </subcellularLocation>
</comment>
<evidence type="ECO:0000256" key="3">
    <source>
        <dbReference type="ARBA" id="ARBA00022927"/>
    </source>
</evidence>
<feature type="region of interest" description="Disordered" evidence="12">
    <location>
        <begin position="227"/>
        <end position="284"/>
    </location>
</feature>
<gene>
    <name evidence="14" type="ORF">BD626DRAFT_628109</name>
</gene>
<keyword evidence="5 10" id="KW-0472">Membrane</keyword>
<dbReference type="AlphaFoldDB" id="A0A550CMX4"/>
<evidence type="ECO:0000259" key="13">
    <source>
        <dbReference type="Pfam" id="PF04695"/>
    </source>
</evidence>
<evidence type="ECO:0000313" key="14">
    <source>
        <dbReference type="EMBL" id="TRM66148.1"/>
    </source>
</evidence>
<dbReference type="OrthoDB" id="5549158at2759"/>
<sequence length="284" mass="30745">MQSAPPRQELIQNAVVFLADPKTQSSSFAQRIQFLEAKGLTPAEIDIAMRQANTGAGPSYQAAYAPNAFGAYPPPRQWDWRDYFITAVASGTVAYGAVSLFKKYVLPHLQPPDSTAYEEDRDALTAQFDAAEALLKEIQAETAAVRQAVDAQKEKVDKATQEVDAAVKDMRDAECRNRDEMREVRDEISTIREMLPKMIEKNKESQNASLGELQQELRSLKALLMSRGPSIPSAPPSASPLPALGRPSIPAWQLAPSTSPAPSSSPMPNGKGRDVDGASSSGST</sequence>
<dbReference type="InterPro" id="IPR006785">
    <property type="entry name" value="Pex14_N"/>
</dbReference>
<keyword evidence="6 10" id="KW-0576">Peroxisome</keyword>
<dbReference type="InterPro" id="IPR036388">
    <property type="entry name" value="WH-like_DNA-bd_sf"/>
</dbReference>
<evidence type="ECO:0000256" key="9">
    <source>
        <dbReference type="ARBA" id="ARBA00046271"/>
    </source>
</evidence>
<reference evidence="14 15" key="1">
    <citation type="journal article" date="2019" name="New Phytol.">
        <title>Comparative genomics reveals unique wood-decay strategies and fruiting body development in the Schizophyllaceae.</title>
        <authorList>
            <person name="Almasi E."/>
            <person name="Sahu N."/>
            <person name="Krizsan K."/>
            <person name="Balint B."/>
            <person name="Kovacs G.M."/>
            <person name="Kiss B."/>
            <person name="Cseklye J."/>
            <person name="Drula E."/>
            <person name="Henrissat B."/>
            <person name="Nagy I."/>
            <person name="Chovatia M."/>
            <person name="Adam C."/>
            <person name="LaButti K."/>
            <person name="Lipzen A."/>
            <person name="Riley R."/>
            <person name="Grigoriev I.V."/>
            <person name="Nagy L.G."/>
        </authorList>
    </citation>
    <scope>NUCLEOTIDE SEQUENCE [LARGE SCALE GENOMIC DNA]</scope>
    <source>
        <strain evidence="14 15">NL-1724</strain>
    </source>
</reference>
<evidence type="ECO:0000256" key="8">
    <source>
        <dbReference type="ARBA" id="ARBA00029691"/>
    </source>
</evidence>
<evidence type="ECO:0000256" key="10">
    <source>
        <dbReference type="RuleBase" id="RU367032"/>
    </source>
</evidence>
<keyword evidence="3 10" id="KW-0653">Protein transport</keyword>
<proteinExistence type="inferred from homology"/>
<evidence type="ECO:0000256" key="5">
    <source>
        <dbReference type="ARBA" id="ARBA00023136"/>
    </source>
</evidence>
<keyword evidence="15" id="KW-1185">Reference proteome</keyword>
<evidence type="ECO:0000256" key="6">
    <source>
        <dbReference type="ARBA" id="ARBA00023140"/>
    </source>
</evidence>
<accession>A0A550CMX4</accession>
<comment type="similarity">
    <text evidence="1 10">Belongs to the peroxin-14 family.</text>
</comment>
<name>A0A550CMX4_9AGAR</name>
<dbReference type="InterPro" id="IPR025655">
    <property type="entry name" value="PEX14"/>
</dbReference>
<evidence type="ECO:0000256" key="4">
    <source>
        <dbReference type="ARBA" id="ARBA00023010"/>
    </source>
</evidence>
<dbReference type="GO" id="GO:0016560">
    <property type="term" value="P:protein import into peroxisome matrix, docking"/>
    <property type="evidence" value="ECO:0007669"/>
    <property type="project" value="UniProtKB-UniRule"/>
</dbReference>
<feature type="coiled-coil region" evidence="11">
    <location>
        <begin position="121"/>
        <end position="176"/>
    </location>
</feature>
<dbReference type="GO" id="GO:0005102">
    <property type="term" value="F:signaling receptor binding"/>
    <property type="evidence" value="ECO:0007669"/>
    <property type="project" value="TreeGrafter"/>
</dbReference>
<protein>
    <recommendedName>
        <fullName evidence="7 10">Peroxisomal membrane protein PEX14</fullName>
    </recommendedName>
    <alternativeName>
        <fullName evidence="8 10">Peroxin-14</fullName>
    </alternativeName>
</protein>
<organism evidence="14 15">
    <name type="scientific">Schizophyllum amplum</name>
    <dbReference type="NCBI Taxonomy" id="97359"/>
    <lineage>
        <taxon>Eukaryota</taxon>
        <taxon>Fungi</taxon>
        <taxon>Dikarya</taxon>
        <taxon>Basidiomycota</taxon>
        <taxon>Agaricomycotina</taxon>
        <taxon>Agaricomycetes</taxon>
        <taxon>Agaricomycetidae</taxon>
        <taxon>Agaricales</taxon>
        <taxon>Schizophyllaceae</taxon>
        <taxon>Schizophyllum</taxon>
    </lineage>
</organism>
<evidence type="ECO:0000256" key="11">
    <source>
        <dbReference type="SAM" id="Coils"/>
    </source>
</evidence>
<comment type="caution">
    <text evidence="14">The sequence shown here is derived from an EMBL/GenBank/DDBJ whole genome shotgun (WGS) entry which is preliminary data.</text>
</comment>
<dbReference type="Proteomes" id="UP000320762">
    <property type="component" value="Unassembled WGS sequence"/>
</dbReference>
<evidence type="ECO:0000256" key="1">
    <source>
        <dbReference type="ARBA" id="ARBA00005443"/>
    </source>
</evidence>
<dbReference type="STRING" id="97359.A0A550CMX4"/>
<keyword evidence="11" id="KW-0175">Coiled coil</keyword>
<evidence type="ECO:0000256" key="7">
    <source>
        <dbReference type="ARBA" id="ARBA00029502"/>
    </source>
</evidence>